<organism evidence="3 4">
    <name type="scientific">Bifidobacterium amazonense</name>
    <dbReference type="NCBI Taxonomy" id="2809027"/>
    <lineage>
        <taxon>Bacteria</taxon>
        <taxon>Bacillati</taxon>
        <taxon>Actinomycetota</taxon>
        <taxon>Actinomycetes</taxon>
        <taxon>Bifidobacteriales</taxon>
        <taxon>Bifidobacteriaceae</taxon>
        <taxon>Bifidobacterium</taxon>
    </lineage>
</organism>
<keyword evidence="1" id="KW-0175">Coiled coil</keyword>
<reference evidence="3 4" key="2">
    <citation type="journal article" date="2021" name="Syst. Appl. Microbiol.">
        <title>Phylogenetic classification of ten novel species belonging to the genus Bifidobacterium comprising B. phasiani sp. nov., B. pongonis sp. nov., B. saguinibicoloris sp. nov., B. colobi sp. nov., B. simiiventris sp. nov., B. santillanense sp. nov., B. miconis sp. nov., B. amazonense sp. nov., B. pluvialisilvae sp. nov., and B. miconisargentati sp. nov.</title>
        <authorList>
            <person name="Lugli G.A."/>
            <person name="Calvete-Torre I."/>
            <person name="Alessandri G."/>
            <person name="Milani C."/>
            <person name="Turroni F."/>
            <person name="Laiolo P."/>
            <person name="Ossiprandi M.C."/>
            <person name="Margolles A."/>
            <person name="Ruiz L."/>
            <person name="Ventura M."/>
        </authorList>
    </citation>
    <scope>NUCLEOTIDE SEQUENCE [LARGE SCALE GENOMIC DNA]</scope>
    <source>
        <strain evidence="3 4">MA1</strain>
    </source>
</reference>
<dbReference type="RefSeq" id="WP_241514100.1">
    <property type="nucleotide sequence ID" value="NZ_JAFEJT020000038.1"/>
</dbReference>
<gene>
    <name evidence="3" type="ORF">JS533_009075</name>
</gene>
<name>A0ABS9VWX5_9BIFI</name>
<keyword evidence="4" id="KW-1185">Reference proteome</keyword>
<proteinExistence type="predicted"/>
<evidence type="ECO:0000256" key="1">
    <source>
        <dbReference type="SAM" id="Coils"/>
    </source>
</evidence>
<accession>A0ABS9VWX5</accession>
<protein>
    <submittedName>
        <fullName evidence="3">Uncharacterized protein</fullName>
    </submittedName>
</protein>
<feature type="coiled-coil region" evidence="1">
    <location>
        <begin position="35"/>
        <end position="69"/>
    </location>
</feature>
<reference evidence="3 4" key="1">
    <citation type="journal article" date="2021" name="Environ. Microbiol.">
        <title>Genetic insights into the dark matter of the mammalian gut microbiota through targeted genome reconstruction.</title>
        <authorList>
            <person name="Lugli G.A."/>
            <person name="Alessandri G."/>
            <person name="Milani C."/>
            <person name="Viappiani A."/>
            <person name="Fontana F."/>
            <person name="Tarracchini C."/>
            <person name="Mancabelli L."/>
            <person name="Argentini C."/>
            <person name="Ruiz L."/>
            <person name="Margolles A."/>
            <person name="van Sinderen D."/>
            <person name="Turroni F."/>
            <person name="Ventura M."/>
        </authorList>
    </citation>
    <scope>NUCLEOTIDE SEQUENCE [LARGE SCALE GENOMIC DNA]</scope>
    <source>
        <strain evidence="3 4">MA1</strain>
    </source>
</reference>
<dbReference type="Proteomes" id="UP000710815">
    <property type="component" value="Unassembled WGS sequence"/>
</dbReference>
<feature type="region of interest" description="Disordered" evidence="2">
    <location>
        <begin position="1"/>
        <end position="29"/>
    </location>
</feature>
<feature type="region of interest" description="Disordered" evidence="2">
    <location>
        <begin position="144"/>
        <end position="167"/>
    </location>
</feature>
<dbReference type="EMBL" id="JAFEJT020000038">
    <property type="protein sequence ID" value="MCH9276416.1"/>
    <property type="molecule type" value="Genomic_DNA"/>
</dbReference>
<sequence>MTETTPQTDAIDATPGTIPDDTAPQPADTDHALAATAARREAAKYRDRAHEAEHRADELQARYQTATAHLAAARRGLLKHTDVFGRIDPQAMDDALDMLDIDALYHDDGTLDDDALEQAVTDLVTSKPYMARQRAITQATRELLSHSEPHLTGGTAGGDRLRNALSR</sequence>
<evidence type="ECO:0000256" key="2">
    <source>
        <dbReference type="SAM" id="MobiDB-lite"/>
    </source>
</evidence>
<feature type="compositionally biased region" description="Low complexity" evidence="2">
    <location>
        <begin position="17"/>
        <end position="29"/>
    </location>
</feature>
<evidence type="ECO:0000313" key="3">
    <source>
        <dbReference type="EMBL" id="MCH9276416.1"/>
    </source>
</evidence>
<comment type="caution">
    <text evidence="3">The sequence shown here is derived from an EMBL/GenBank/DDBJ whole genome shotgun (WGS) entry which is preliminary data.</text>
</comment>
<evidence type="ECO:0000313" key="4">
    <source>
        <dbReference type="Proteomes" id="UP000710815"/>
    </source>
</evidence>